<dbReference type="Pfam" id="PF07690">
    <property type="entry name" value="MFS_1"/>
    <property type="match status" value="1"/>
</dbReference>
<evidence type="ECO:0000256" key="7">
    <source>
        <dbReference type="SAM" id="Phobius"/>
    </source>
</evidence>
<sequence>MIPRSSRHDEGRGAPRGPANQHPHQPPPDDRARRAAQHPGSTNYPVDETRQMRTRRPAPGWGEPPAGPGPGRNAYLPPPTHNPHLPPLDDRGRPPSEDQTRAMPADHGPQNASDQTGSARAPKKLTVMRVAAMRSRELTGKGLGKIHRAATADGADQSGLTALTLPVIANFAADAAMAVALANTLFFAAATGESKTNVALYLALTIAPFALIAPLIGPLLDRLQRGRRIAMATTFGLRVVLALLIMSNVQWNDVTQQLEYDPWVLYPCALGLLVLSKSFGVLKSAVTPRVVPPTIDLPRVNSRLTTFGLIGGTIVGGAVAAAIEFLLGQILPLHLPGAMVWLAVVAAAGAYLCMRIPSWVESTEGEIPTTLTYHGEPARSAPGDTDQPASARDGAKMIAAKMRQPLGRKVVAGLWGNGTIRILTGFLTLFVAFYAKAQQGDASDWTQLLLLGAVGAAAGVGNLIGNGIGTRLELKNPPNIVVGATAACFVVAVLAAVFGNIAAAAVAALVASGTSAIGKVCLDSSIQDDLPDESRASAFGRSETVLQLSWVFGASLGVLLPPTLWIGFTVVSVLLGLGLLQTVMTTRGKSLVPGLGGRRPDHAAPTVAFRAAGARSDIRPGPADADTTPHAQRPSTARMPTRTPSTAPFENRGERPYSHGDHPPHNQTGQRRQ</sequence>
<dbReference type="SUPFAM" id="SSF103473">
    <property type="entry name" value="MFS general substrate transporter"/>
    <property type="match status" value="1"/>
</dbReference>
<evidence type="ECO:0000256" key="6">
    <source>
        <dbReference type="SAM" id="MobiDB-lite"/>
    </source>
</evidence>
<feature type="transmembrane region" description="Helical" evidence="7">
    <location>
        <begin position="550"/>
        <end position="580"/>
    </location>
</feature>
<feature type="transmembrane region" description="Helical" evidence="7">
    <location>
        <begin position="410"/>
        <end position="435"/>
    </location>
</feature>
<dbReference type="RefSeq" id="WP_010844326.1">
    <property type="nucleotide sequence ID" value="NZ_AQPW01000033.1"/>
</dbReference>
<keyword evidence="3 7" id="KW-0812">Transmembrane</keyword>
<keyword evidence="5 7" id="KW-0472">Membrane</keyword>
<dbReference type="AlphaFoldDB" id="R7Y4U1"/>
<feature type="compositionally biased region" description="Pro residues" evidence="6">
    <location>
        <begin position="76"/>
        <end position="86"/>
    </location>
</feature>
<evidence type="ECO:0000313" key="9">
    <source>
        <dbReference type="Proteomes" id="UP000013569"/>
    </source>
</evidence>
<feature type="transmembrane region" description="Helical" evidence="7">
    <location>
        <begin position="167"/>
        <end position="192"/>
    </location>
</feature>
<keyword evidence="2" id="KW-1003">Cell membrane</keyword>
<dbReference type="InterPro" id="IPR036259">
    <property type="entry name" value="MFS_trans_sf"/>
</dbReference>
<dbReference type="InterPro" id="IPR011701">
    <property type="entry name" value="MFS"/>
</dbReference>
<dbReference type="GO" id="GO:0022857">
    <property type="term" value="F:transmembrane transporter activity"/>
    <property type="evidence" value="ECO:0007669"/>
    <property type="project" value="InterPro"/>
</dbReference>
<comment type="subcellular location">
    <subcellularLocation>
        <location evidence="1">Cell membrane</location>
        <topology evidence="1">Multi-pass membrane protein</topology>
    </subcellularLocation>
</comment>
<name>R7Y4U1_9ACTN</name>
<dbReference type="Proteomes" id="UP000013569">
    <property type="component" value="Unassembled WGS sequence"/>
</dbReference>
<evidence type="ECO:0000256" key="2">
    <source>
        <dbReference type="ARBA" id="ARBA00022475"/>
    </source>
</evidence>
<feature type="transmembrane region" description="Helical" evidence="7">
    <location>
        <begin position="447"/>
        <end position="468"/>
    </location>
</feature>
<proteinExistence type="predicted"/>
<feature type="transmembrane region" description="Helical" evidence="7">
    <location>
        <begin position="198"/>
        <end position="217"/>
    </location>
</feature>
<evidence type="ECO:0000256" key="1">
    <source>
        <dbReference type="ARBA" id="ARBA00004651"/>
    </source>
</evidence>
<dbReference type="OrthoDB" id="5170137at2"/>
<feature type="transmembrane region" description="Helical" evidence="7">
    <location>
        <begin position="333"/>
        <end position="353"/>
    </location>
</feature>
<dbReference type="Gene3D" id="1.20.1250.20">
    <property type="entry name" value="MFS general substrate transporter like domains"/>
    <property type="match status" value="1"/>
</dbReference>
<comment type="caution">
    <text evidence="8">The sequence shown here is derived from an EMBL/GenBank/DDBJ whole genome shotgun (WGS) entry which is preliminary data.</text>
</comment>
<accession>R7Y4U1</accession>
<dbReference type="PANTHER" id="PTHR23513">
    <property type="entry name" value="INTEGRAL MEMBRANE EFFLUX PROTEIN-RELATED"/>
    <property type="match status" value="1"/>
</dbReference>
<evidence type="ECO:0000313" key="8">
    <source>
        <dbReference type="EMBL" id="EON31017.1"/>
    </source>
</evidence>
<evidence type="ECO:0000256" key="3">
    <source>
        <dbReference type="ARBA" id="ARBA00022692"/>
    </source>
</evidence>
<dbReference type="PANTHER" id="PTHR23513:SF18">
    <property type="entry name" value="INTEGRAL MEMBRANE PROTEIN"/>
    <property type="match status" value="1"/>
</dbReference>
<evidence type="ECO:0000256" key="5">
    <source>
        <dbReference type="ARBA" id="ARBA00023136"/>
    </source>
</evidence>
<organism evidence="8 9">
    <name type="scientific">Gordonia terrae C-6</name>
    <dbReference type="NCBI Taxonomy" id="1316928"/>
    <lineage>
        <taxon>Bacteria</taxon>
        <taxon>Bacillati</taxon>
        <taxon>Actinomycetota</taxon>
        <taxon>Actinomycetes</taxon>
        <taxon>Mycobacteriales</taxon>
        <taxon>Gordoniaceae</taxon>
        <taxon>Gordonia</taxon>
    </lineage>
</organism>
<protein>
    <submittedName>
        <fullName evidence="8">Permease, MFS superfamily protein</fullName>
    </submittedName>
</protein>
<feature type="compositionally biased region" description="Basic and acidic residues" evidence="6">
    <location>
        <begin position="651"/>
        <end position="664"/>
    </location>
</feature>
<feature type="transmembrane region" description="Helical" evidence="7">
    <location>
        <begin position="480"/>
        <end position="510"/>
    </location>
</feature>
<feature type="compositionally biased region" description="Basic and acidic residues" evidence="6">
    <location>
        <begin position="87"/>
        <end position="100"/>
    </location>
</feature>
<keyword evidence="4 7" id="KW-1133">Transmembrane helix</keyword>
<feature type="region of interest" description="Disordered" evidence="6">
    <location>
        <begin position="612"/>
        <end position="673"/>
    </location>
</feature>
<evidence type="ECO:0000256" key="4">
    <source>
        <dbReference type="ARBA" id="ARBA00022989"/>
    </source>
</evidence>
<feature type="compositionally biased region" description="Basic and acidic residues" evidence="6">
    <location>
        <begin position="1"/>
        <end position="13"/>
    </location>
</feature>
<reference evidence="8 9" key="1">
    <citation type="journal article" date="2013" name="Genome Announc.">
        <title>Draft Genome Sequence of a Benzothiophene-Desulfurizing Bacterium, Gordona terrae Strain C-6.</title>
        <authorList>
            <person name="Wang W."/>
            <person name="Ma T."/>
            <person name="Ren Y."/>
            <person name="Li G."/>
        </authorList>
    </citation>
    <scope>NUCLEOTIDE SEQUENCE [LARGE SCALE GENOMIC DNA]</scope>
    <source>
        <strain evidence="8 9">C-6</strain>
    </source>
</reference>
<feature type="transmembrane region" description="Helical" evidence="7">
    <location>
        <begin position="307"/>
        <end position="327"/>
    </location>
</feature>
<dbReference type="PATRIC" id="fig|1316928.3.peg.3982"/>
<feature type="region of interest" description="Disordered" evidence="6">
    <location>
        <begin position="370"/>
        <end position="392"/>
    </location>
</feature>
<dbReference type="GO" id="GO:0005886">
    <property type="term" value="C:plasma membrane"/>
    <property type="evidence" value="ECO:0007669"/>
    <property type="project" value="UniProtKB-SubCell"/>
</dbReference>
<feature type="transmembrane region" description="Helical" evidence="7">
    <location>
        <begin position="229"/>
        <end position="251"/>
    </location>
</feature>
<dbReference type="EMBL" id="AQPW01000033">
    <property type="protein sequence ID" value="EON31017.1"/>
    <property type="molecule type" value="Genomic_DNA"/>
</dbReference>
<feature type="region of interest" description="Disordered" evidence="6">
    <location>
        <begin position="1"/>
        <end position="121"/>
    </location>
</feature>
<gene>
    <name evidence="8" type="ORF">GTC6_19700</name>
</gene>